<gene>
    <name evidence="2" type="ORF">AX774_g1888</name>
    <name evidence="1" type="ORF">AX774_g6825</name>
</gene>
<sequence>MADQSVPLSLRRKIVIIYNSDDLVPASVEEREQGGYDAKIRNAQKVAACLGRKGPVIEFKMSHAYNKEGKINRTAQNIIKKESDHLFLTCVITEKKAFDPAVVSEMLSNILGDEEPRIDKKAIVEEELAKLAKKLYDSGVSASVDVRVGNSVEPSVFIEEHNAQLAICQYPELGFLERTFSSSWVESLYKNTNCPVLALKSTTLTDDLLSQLSGA</sequence>
<dbReference type="AlphaFoldDB" id="A0A1R1PFH4"/>
<dbReference type="EMBL" id="LSSK01001428">
    <property type="protein sequence ID" value="OMH79755.1"/>
    <property type="molecule type" value="Genomic_DNA"/>
</dbReference>
<dbReference type="EMBL" id="LSSK01000176">
    <property type="protein sequence ID" value="OMH84580.1"/>
    <property type="molecule type" value="Genomic_DNA"/>
</dbReference>
<dbReference type="Proteomes" id="UP000188320">
    <property type="component" value="Unassembled WGS sequence"/>
</dbReference>
<organism evidence="1 3">
    <name type="scientific">Zancudomyces culisetae</name>
    <name type="common">Gut fungus</name>
    <name type="synonym">Smittium culisetae</name>
    <dbReference type="NCBI Taxonomy" id="1213189"/>
    <lineage>
        <taxon>Eukaryota</taxon>
        <taxon>Fungi</taxon>
        <taxon>Fungi incertae sedis</taxon>
        <taxon>Zoopagomycota</taxon>
        <taxon>Kickxellomycotina</taxon>
        <taxon>Harpellomycetes</taxon>
        <taxon>Harpellales</taxon>
        <taxon>Legeriomycetaceae</taxon>
        <taxon>Zancudomyces</taxon>
    </lineage>
</organism>
<evidence type="ECO:0008006" key="4">
    <source>
        <dbReference type="Google" id="ProtNLM"/>
    </source>
</evidence>
<reference evidence="1" key="2">
    <citation type="submission" date="2017-01" db="EMBL/GenBank/DDBJ databases">
        <authorList>
            <person name="Mah S.A."/>
            <person name="Swanson W.J."/>
            <person name="Moy G.W."/>
            <person name="Vacquier V.D."/>
        </authorList>
    </citation>
    <scope>NUCLEOTIDE SEQUENCE [LARGE SCALE GENOMIC DNA]</scope>
    <source>
        <strain evidence="1">COL-18-3</strain>
    </source>
</reference>
<name>A0A1R1PFH4_ZANCU</name>
<protein>
    <recommendedName>
        <fullName evidence="4">UspA domain-containing protein</fullName>
    </recommendedName>
</protein>
<keyword evidence="3" id="KW-1185">Reference proteome</keyword>
<reference evidence="3" key="1">
    <citation type="submission" date="2017-01" db="EMBL/GenBank/DDBJ databases">
        <authorList>
            <person name="Wang Y."/>
            <person name="White M."/>
            <person name="Kvist S."/>
            <person name="Moncalvo J.-M."/>
        </authorList>
    </citation>
    <scope>NUCLEOTIDE SEQUENCE [LARGE SCALE GENOMIC DNA]</scope>
    <source>
        <strain evidence="3">COL-18-3</strain>
    </source>
</reference>
<comment type="caution">
    <text evidence="1">The sequence shown here is derived from an EMBL/GenBank/DDBJ whole genome shotgun (WGS) entry which is preliminary data.</text>
</comment>
<evidence type="ECO:0000313" key="2">
    <source>
        <dbReference type="EMBL" id="OMH84580.1"/>
    </source>
</evidence>
<dbReference type="InterPro" id="IPR014729">
    <property type="entry name" value="Rossmann-like_a/b/a_fold"/>
</dbReference>
<evidence type="ECO:0000313" key="3">
    <source>
        <dbReference type="Proteomes" id="UP000188320"/>
    </source>
</evidence>
<evidence type="ECO:0000313" key="1">
    <source>
        <dbReference type="EMBL" id="OMH79755.1"/>
    </source>
</evidence>
<dbReference type="Gene3D" id="3.40.50.620">
    <property type="entry name" value="HUPs"/>
    <property type="match status" value="1"/>
</dbReference>
<accession>A0A1R1PFH4</accession>
<dbReference type="SUPFAM" id="SSF52402">
    <property type="entry name" value="Adenine nucleotide alpha hydrolases-like"/>
    <property type="match status" value="1"/>
</dbReference>
<dbReference type="OrthoDB" id="843225at2759"/>
<proteinExistence type="predicted"/>